<protein>
    <submittedName>
        <fullName evidence="2">Uncharacterized protein</fullName>
    </submittedName>
</protein>
<evidence type="ECO:0000313" key="3">
    <source>
        <dbReference type="Proteomes" id="UP000290289"/>
    </source>
</evidence>
<organism evidence="2 3">
    <name type="scientific">Malus domestica</name>
    <name type="common">Apple</name>
    <name type="synonym">Pyrus malus</name>
    <dbReference type="NCBI Taxonomy" id="3750"/>
    <lineage>
        <taxon>Eukaryota</taxon>
        <taxon>Viridiplantae</taxon>
        <taxon>Streptophyta</taxon>
        <taxon>Embryophyta</taxon>
        <taxon>Tracheophyta</taxon>
        <taxon>Spermatophyta</taxon>
        <taxon>Magnoliopsida</taxon>
        <taxon>eudicotyledons</taxon>
        <taxon>Gunneridae</taxon>
        <taxon>Pentapetalae</taxon>
        <taxon>rosids</taxon>
        <taxon>fabids</taxon>
        <taxon>Rosales</taxon>
        <taxon>Rosaceae</taxon>
        <taxon>Amygdaloideae</taxon>
        <taxon>Maleae</taxon>
        <taxon>Malus</taxon>
    </lineage>
</organism>
<accession>A0A498IF86</accession>
<comment type="caution">
    <text evidence="2">The sequence shown here is derived from an EMBL/GenBank/DDBJ whole genome shotgun (WGS) entry which is preliminary data.</text>
</comment>
<dbReference type="Proteomes" id="UP000290289">
    <property type="component" value="Chromosome 12"/>
</dbReference>
<evidence type="ECO:0000256" key="1">
    <source>
        <dbReference type="SAM" id="Phobius"/>
    </source>
</evidence>
<proteinExistence type="predicted"/>
<name>A0A498IF86_MALDO</name>
<gene>
    <name evidence="2" type="ORF">DVH24_004726</name>
</gene>
<keyword evidence="1" id="KW-0472">Membrane</keyword>
<sequence length="209" mass="22560">MVEATKEEAVLLQLKTKHLGKQHSEVSISKVKVVLELGKVKDATQALREENERLANKSVLQLDCKGNNGGRGGTIAMVAIIVVIVVALLAVVFMVVVATVASMMGKMRMRIGLHLGRVVDLLVGLVNMFNEDVMLHLEQGALGADKVLYPIHLFNADKYVIHLLLQAGKHGPLFLSSSLEGHFGSALNGPIFHSSACYPARLTTITKSS</sequence>
<dbReference type="AlphaFoldDB" id="A0A498IF86"/>
<keyword evidence="1" id="KW-0812">Transmembrane</keyword>
<evidence type="ECO:0000313" key="2">
    <source>
        <dbReference type="EMBL" id="RXH80812.1"/>
    </source>
</evidence>
<dbReference type="EMBL" id="RDQH01000338">
    <property type="protein sequence ID" value="RXH80812.1"/>
    <property type="molecule type" value="Genomic_DNA"/>
</dbReference>
<keyword evidence="1" id="KW-1133">Transmembrane helix</keyword>
<keyword evidence="3" id="KW-1185">Reference proteome</keyword>
<reference evidence="2 3" key="1">
    <citation type="submission" date="2018-10" db="EMBL/GenBank/DDBJ databases">
        <title>A high-quality apple genome assembly.</title>
        <authorList>
            <person name="Hu J."/>
        </authorList>
    </citation>
    <scope>NUCLEOTIDE SEQUENCE [LARGE SCALE GENOMIC DNA]</scope>
    <source>
        <strain evidence="3">cv. HFTH1</strain>
        <tissue evidence="2">Young leaf</tissue>
    </source>
</reference>
<feature type="transmembrane region" description="Helical" evidence="1">
    <location>
        <begin position="75"/>
        <end position="101"/>
    </location>
</feature>